<dbReference type="Pfam" id="PF06983">
    <property type="entry name" value="3-dmu-9_3-mt"/>
    <property type="match status" value="1"/>
</dbReference>
<dbReference type="InterPro" id="IPR028973">
    <property type="entry name" value="PhnB-like"/>
</dbReference>
<dbReference type="PANTHER" id="PTHR35174">
    <property type="entry name" value="BLL7171 PROTEIN-RELATED"/>
    <property type="match status" value="1"/>
</dbReference>
<dbReference type="Proteomes" id="UP000886188">
    <property type="component" value="Unassembled WGS sequence"/>
</dbReference>
<dbReference type="CDD" id="cd06588">
    <property type="entry name" value="PhnB_like"/>
    <property type="match status" value="1"/>
</dbReference>
<accession>A0A7V1D121</accession>
<dbReference type="AlphaFoldDB" id="A0A7V1D121"/>
<feature type="domain" description="PhnB-like" evidence="3">
    <location>
        <begin position="145"/>
        <end position="278"/>
    </location>
</feature>
<comment type="caution">
    <text evidence="4">The sequence shown here is derived from an EMBL/GenBank/DDBJ whole genome shotgun (WGS) entry which is preliminary data.</text>
</comment>
<feature type="domain" description="YCII-related" evidence="2">
    <location>
        <begin position="1"/>
        <end position="112"/>
    </location>
</feature>
<sequence>MKVMVIVKASNSSENGELPDKALLSAMGDYNEQLVAAGIMASGDGLKPSKEGVRVRFSNTERIVTKGPFAETNELVAGYWIWNVNSMDEAIAWVKKCPNPMSEESDIEIRPFYEMADFAEVDTDGSIAEQEHKLQQNIVMQQAKASCYLFFSGRCEEALTYYQTHLNAKIAMMFRFNESPEPIPEGAIPANFDDKIMHSEFTLAGMKILATDGCIDNQGDGVSYSGFNLTLTIDSEQTLRSVFAALADGGQVRMPLEQTFWSPLYGQVTDKFGIGWMLMLPSPDGN</sequence>
<dbReference type="Gene3D" id="3.10.180.10">
    <property type="entry name" value="2,3-Dihydroxybiphenyl 1,2-Dioxygenase, domain 1"/>
    <property type="match status" value="1"/>
</dbReference>
<dbReference type="InterPro" id="IPR005545">
    <property type="entry name" value="YCII"/>
</dbReference>
<dbReference type="Gene3D" id="3.30.70.1060">
    <property type="entry name" value="Dimeric alpha+beta barrel"/>
    <property type="match status" value="1"/>
</dbReference>
<dbReference type="EMBL" id="DRGM01000167">
    <property type="protein sequence ID" value="HEA17875.1"/>
    <property type="molecule type" value="Genomic_DNA"/>
</dbReference>
<gene>
    <name evidence="4" type="ORF">ENH88_15810</name>
</gene>
<dbReference type="SUPFAM" id="SSF54593">
    <property type="entry name" value="Glyoxalase/Bleomycin resistance protein/Dihydroxybiphenyl dioxygenase"/>
    <property type="match status" value="1"/>
</dbReference>
<evidence type="ECO:0000256" key="1">
    <source>
        <dbReference type="ARBA" id="ARBA00007689"/>
    </source>
</evidence>
<dbReference type="PANTHER" id="PTHR35174:SF4">
    <property type="entry name" value="BLL7163 PROTEIN"/>
    <property type="match status" value="1"/>
</dbReference>
<dbReference type="Pfam" id="PF03795">
    <property type="entry name" value="YCII"/>
    <property type="match status" value="1"/>
</dbReference>
<reference evidence="4" key="1">
    <citation type="journal article" date="2020" name="mSystems">
        <title>Genome- and Community-Level Interaction Insights into Carbon Utilization and Element Cycling Functions of Hydrothermarchaeota in Hydrothermal Sediment.</title>
        <authorList>
            <person name="Zhou Z."/>
            <person name="Liu Y."/>
            <person name="Xu W."/>
            <person name="Pan J."/>
            <person name="Luo Z.H."/>
            <person name="Li M."/>
        </authorList>
    </citation>
    <scope>NUCLEOTIDE SEQUENCE [LARGE SCALE GENOMIC DNA]</scope>
    <source>
        <strain evidence="4">HyVt-346</strain>
    </source>
</reference>
<dbReference type="InterPro" id="IPR029068">
    <property type="entry name" value="Glyas_Bleomycin-R_OHBP_Dase"/>
</dbReference>
<organism evidence="4">
    <name type="scientific">Pseudoalteromonas prydzensis</name>
    <dbReference type="NCBI Taxonomy" id="182141"/>
    <lineage>
        <taxon>Bacteria</taxon>
        <taxon>Pseudomonadati</taxon>
        <taxon>Pseudomonadota</taxon>
        <taxon>Gammaproteobacteria</taxon>
        <taxon>Alteromonadales</taxon>
        <taxon>Pseudoalteromonadaceae</taxon>
        <taxon>Pseudoalteromonas</taxon>
    </lineage>
</organism>
<protein>
    <recommendedName>
        <fullName evidence="5">PhnB-like domain-containing protein</fullName>
    </recommendedName>
</protein>
<comment type="similarity">
    <text evidence="1">Belongs to the YciI family.</text>
</comment>
<dbReference type="InterPro" id="IPR011008">
    <property type="entry name" value="Dimeric_a/b-barrel"/>
</dbReference>
<evidence type="ECO:0008006" key="5">
    <source>
        <dbReference type="Google" id="ProtNLM"/>
    </source>
</evidence>
<evidence type="ECO:0000259" key="3">
    <source>
        <dbReference type="Pfam" id="PF06983"/>
    </source>
</evidence>
<dbReference type="RefSeq" id="WP_304183621.1">
    <property type="nucleotide sequence ID" value="NZ_DRGM01000167.1"/>
</dbReference>
<name>A0A7V1D121_9GAMM</name>
<evidence type="ECO:0000313" key="4">
    <source>
        <dbReference type="EMBL" id="HEA17875.1"/>
    </source>
</evidence>
<proteinExistence type="inferred from homology"/>
<dbReference type="SUPFAM" id="SSF54909">
    <property type="entry name" value="Dimeric alpha+beta barrel"/>
    <property type="match status" value="1"/>
</dbReference>
<evidence type="ECO:0000259" key="2">
    <source>
        <dbReference type="Pfam" id="PF03795"/>
    </source>
</evidence>